<name>A0A0A8ZF06_ARUDO</name>
<evidence type="ECO:0000313" key="2">
    <source>
        <dbReference type="EMBL" id="JAD37391.1"/>
    </source>
</evidence>
<dbReference type="EMBL" id="GBRH01260504">
    <property type="protein sequence ID" value="JAD37391.1"/>
    <property type="molecule type" value="Transcribed_RNA"/>
</dbReference>
<feature type="region of interest" description="Disordered" evidence="1">
    <location>
        <begin position="18"/>
        <end position="54"/>
    </location>
</feature>
<organism evidence="2">
    <name type="scientific">Arundo donax</name>
    <name type="common">Giant reed</name>
    <name type="synonym">Donax arundinaceus</name>
    <dbReference type="NCBI Taxonomy" id="35708"/>
    <lineage>
        <taxon>Eukaryota</taxon>
        <taxon>Viridiplantae</taxon>
        <taxon>Streptophyta</taxon>
        <taxon>Embryophyta</taxon>
        <taxon>Tracheophyta</taxon>
        <taxon>Spermatophyta</taxon>
        <taxon>Magnoliopsida</taxon>
        <taxon>Liliopsida</taxon>
        <taxon>Poales</taxon>
        <taxon>Poaceae</taxon>
        <taxon>PACMAD clade</taxon>
        <taxon>Arundinoideae</taxon>
        <taxon>Arundineae</taxon>
        <taxon>Arundo</taxon>
    </lineage>
</organism>
<reference evidence="2" key="1">
    <citation type="submission" date="2014-09" db="EMBL/GenBank/DDBJ databases">
        <authorList>
            <person name="Magalhaes I.L.F."/>
            <person name="Oliveira U."/>
            <person name="Santos F.R."/>
            <person name="Vidigal T.H.D.A."/>
            <person name="Brescovit A.D."/>
            <person name="Santos A.J."/>
        </authorList>
    </citation>
    <scope>NUCLEOTIDE SEQUENCE</scope>
    <source>
        <tissue evidence="2">Shoot tissue taken approximately 20 cm above the soil surface</tissue>
    </source>
</reference>
<proteinExistence type="predicted"/>
<accession>A0A0A8ZF06</accession>
<sequence length="54" mass="5907">MTFRAAVPKMFLSSRSRSLLSRETVASGGRIAPSNRTTPPRTASGSISYHMRHS</sequence>
<feature type="compositionally biased region" description="Polar residues" evidence="1">
    <location>
        <begin position="34"/>
        <end position="47"/>
    </location>
</feature>
<reference evidence="2" key="2">
    <citation type="journal article" date="2015" name="Data Brief">
        <title>Shoot transcriptome of the giant reed, Arundo donax.</title>
        <authorList>
            <person name="Barrero R.A."/>
            <person name="Guerrero F.D."/>
            <person name="Moolhuijzen P."/>
            <person name="Goolsby J.A."/>
            <person name="Tidwell J."/>
            <person name="Bellgard S.E."/>
            <person name="Bellgard M.I."/>
        </authorList>
    </citation>
    <scope>NUCLEOTIDE SEQUENCE</scope>
    <source>
        <tissue evidence="2">Shoot tissue taken approximately 20 cm above the soil surface</tissue>
    </source>
</reference>
<dbReference type="AlphaFoldDB" id="A0A0A8ZF06"/>
<protein>
    <submittedName>
        <fullName evidence="2">Uncharacterized protein</fullName>
    </submittedName>
</protein>
<evidence type="ECO:0000256" key="1">
    <source>
        <dbReference type="SAM" id="MobiDB-lite"/>
    </source>
</evidence>